<dbReference type="EMBL" id="RJKE01000001">
    <property type="protein sequence ID" value="ROO90482.1"/>
    <property type="molecule type" value="Genomic_DNA"/>
</dbReference>
<dbReference type="AlphaFoldDB" id="A0A3N1DAC2"/>
<evidence type="ECO:0000313" key="1">
    <source>
        <dbReference type="EMBL" id="ROO90482.1"/>
    </source>
</evidence>
<protein>
    <submittedName>
        <fullName evidence="1">HAD superfamily hydrolase (TIGR01458 family)</fullName>
    </submittedName>
</protein>
<dbReference type="Pfam" id="PF13344">
    <property type="entry name" value="Hydrolase_6"/>
    <property type="match status" value="1"/>
</dbReference>
<accession>A0A3N1DAC2</accession>
<organism evidence="1 2">
    <name type="scientific">Actinocorallia herbida</name>
    <dbReference type="NCBI Taxonomy" id="58109"/>
    <lineage>
        <taxon>Bacteria</taxon>
        <taxon>Bacillati</taxon>
        <taxon>Actinomycetota</taxon>
        <taxon>Actinomycetes</taxon>
        <taxon>Streptosporangiales</taxon>
        <taxon>Thermomonosporaceae</taxon>
        <taxon>Actinocorallia</taxon>
    </lineage>
</organism>
<dbReference type="InterPro" id="IPR023214">
    <property type="entry name" value="HAD_sf"/>
</dbReference>
<sequence length="256" mass="26356">MTAVLLDIDGVLTVAWRPIPGAVEAVTRLRADGHDLLLLTNTTSRTKADITGALVAAGFPVGPADVMTATTATAAFLAEHHPDARVFLLNGGDVTADLPGVRLVDDAPDVVVVGGAGPAFDYPTVDRVFGFLNDGAHLVAMARNLSWRTADGLSLDAGAYLLGWEAAAGVRAEVIGKPSPAFFHAALARLGADTGVMVGDDLEADVLGAQRAGLTGVQVRTGKFREKDLAAAFAAPDHVIDSVADLPALLDSRSTS</sequence>
<dbReference type="Pfam" id="PF13242">
    <property type="entry name" value="Hydrolase_like"/>
    <property type="match status" value="1"/>
</dbReference>
<comment type="caution">
    <text evidence="1">The sequence shown here is derived from an EMBL/GenBank/DDBJ whole genome shotgun (WGS) entry which is preliminary data.</text>
</comment>
<proteinExistence type="predicted"/>
<dbReference type="InterPro" id="IPR006439">
    <property type="entry name" value="HAD-SF_hydro_IA"/>
</dbReference>
<evidence type="ECO:0000313" key="2">
    <source>
        <dbReference type="Proteomes" id="UP000272400"/>
    </source>
</evidence>
<dbReference type="NCBIfam" id="TIGR01549">
    <property type="entry name" value="HAD-SF-IA-v1"/>
    <property type="match status" value="1"/>
</dbReference>
<reference evidence="1 2" key="1">
    <citation type="submission" date="2018-11" db="EMBL/GenBank/DDBJ databases">
        <title>Sequencing the genomes of 1000 actinobacteria strains.</title>
        <authorList>
            <person name="Klenk H.-P."/>
        </authorList>
    </citation>
    <scope>NUCLEOTIDE SEQUENCE [LARGE SCALE GENOMIC DNA]</scope>
    <source>
        <strain evidence="1 2">DSM 44254</strain>
    </source>
</reference>
<dbReference type="InterPro" id="IPR036412">
    <property type="entry name" value="HAD-like_sf"/>
</dbReference>
<dbReference type="OrthoDB" id="148966at2"/>
<dbReference type="SUPFAM" id="SSF56784">
    <property type="entry name" value="HAD-like"/>
    <property type="match status" value="1"/>
</dbReference>
<keyword evidence="2" id="KW-1185">Reference proteome</keyword>
<dbReference type="PANTHER" id="PTHR19288">
    <property type="entry name" value="4-NITROPHENYLPHOSPHATASE-RELATED"/>
    <property type="match status" value="1"/>
</dbReference>
<dbReference type="PANTHER" id="PTHR19288:SF46">
    <property type="entry name" value="HALOACID DEHALOGENASE-LIKE HYDROLASE DOMAIN-CONTAINING PROTEIN 2"/>
    <property type="match status" value="1"/>
</dbReference>
<gene>
    <name evidence="1" type="ORF">EDD29_8209</name>
</gene>
<dbReference type="Gene3D" id="3.40.50.1000">
    <property type="entry name" value="HAD superfamily/HAD-like"/>
    <property type="match status" value="2"/>
</dbReference>
<dbReference type="GO" id="GO:0016791">
    <property type="term" value="F:phosphatase activity"/>
    <property type="evidence" value="ECO:0007669"/>
    <property type="project" value="TreeGrafter"/>
</dbReference>
<dbReference type="NCBIfam" id="TIGR01460">
    <property type="entry name" value="HAD-SF-IIA"/>
    <property type="match status" value="1"/>
</dbReference>
<dbReference type="InterPro" id="IPR006357">
    <property type="entry name" value="HAD-SF_hydro_IIA"/>
</dbReference>
<dbReference type="Proteomes" id="UP000272400">
    <property type="component" value="Unassembled WGS sequence"/>
</dbReference>
<dbReference type="RefSeq" id="WP_123669422.1">
    <property type="nucleotide sequence ID" value="NZ_RJKE01000001.1"/>
</dbReference>
<keyword evidence="1" id="KW-0378">Hydrolase</keyword>
<name>A0A3N1DAC2_9ACTN</name>
<dbReference type="GO" id="GO:0005737">
    <property type="term" value="C:cytoplasm"/>
    <property type="evidence" value="ECO:0007669"/>
    <property type="project" value="TreeGrafter"/>
</dbReference>